<organism evidence="1 2">
    <name type="scientific">Laribacter hongkongensis (strain HLHK9)</name>
    <dbReference type="NCBI Taxonomy" id="557598"/>
    <lineage>
        <taxon>Bacteria</taxon>
        <taxon>Pseudomonadati</taxon>
        <taxon>Pseudomonadota</taxon>
        <taxon>Betaproteobacteria</taxon>
        <taxon>Neisseriales</taxon>
        <taxon>Aquaspirillaceae</taxon>
        <taxon>Laribacter</taxon>
    </lineage>
</organism>
<dbReference type="EMBL" id="CP001154">
    <property type="protein sequence ID" value="ACO74643.1"/>
    <property type="molecule type" value="Genomic_DNA"/>
</dbReference>
<gene>
    <name evidence="1" type="ordered locus">LHK_01657</name>
</gene>
<dbReference type="InterPro" id="IPR037026">
    <property type="entry name" value="Vgr_OB-fold_dom_sf"/>
</dbReference>
<evidence type="ECO:0000313" key="1">
    <source>
        <dbReference type="EMBL" id="ACO74643.1"/>
    </source>
</evidence>
<dbReference type="Gene3D" id="2.40.50.230">
    <property type="entry name" value="Gp5 N-terminal domain"/>
    <property type="match status" value="1"/>
</dbReference>
<name>C1D853_LARHH</name>
<dbReference type="RefSeq" id="WP_012697129.1">
    <property type="nucleotide sequence ID" value="NC_012559.1"/>
</dbReference>
<dbReference type="AlphaFoldDB" id="C1D853"/>
<accession>C1D853</accession>
<dbReference type="Gene3D" id="6.20.150.10">
    <property type="match status" value="1"/>
</dbReference>
<dbReference type="Proteomes" id="UP000002010">
    <property type="component" value="Chromosome"/>
</dbReference>
<dbReference type="KEGG" id="lhk:LHK_01657"/>
<protein>
    <submittedName>
        <fullName evidence="1">Phage baseplate-like protein</fullName>
    </submittedName>
</protein>
<dbReference type="STRING" id="557598.LHK_01657"/>
<sequence>MTDKSQAALIKSGIVARHAGAGHVVVRFDDLDGMESAPWPVVGARYHKDKGSHPPDIGAQVACVCDEHAENGFVLGEIPSDADAPGTDNPALWHWNMRDGSVFSFDPETGRLEITLTGDAVIKGPSLMLDVAETTCTGKMTVKGLFTYQSGMAGSGGSAGTKISGTIQHDGGALTSNGITLHTHTHTE</sequence>
<proteinExistence type="predicted"/>
<dbReference type="eggNOG" id="COG4540">
    <property type="taxonomic scope" value="Bacteria"/>
</dbReference>
<dbReference type="InterPro" id="IPR013046">
    <property type="entry name" value="GpV/Gp45"/>
</dbReference>
<evidence type="ECO:0000313" key="2">
    <source>
        <dbReference type="Proteomes" id="UP000002010"/>
    </source>
</evidence>
<keyword evidence="2" id="KW-1185">Reference proteome</keyword>
<reference evidence="1 2" key="1">
    <citation type="journal article" date="2009" name="PLoS Genet.">
        <title>The complete genome and proteome of Laribacter hongkongensis reveal potential mechanisms for adaptations to different temperatures and habitats.</title>
        <authorList>
            <person name="Woo P.C."/>
            <person name="Lau S.K."/>
            <person name="Tse H."/>
            <person name="Teng J.L."/>
            <person name="Curreem S.O."/>
            <person name="Tsang A.K."/>
            <person name="Fan R.Y."/>
            <person name="Wong G.K."/>
            <person name="Huang Y."/>
            <person name="Loman N.J."/>
            <person name="Snyder L.A."/>
            <person name="Cai J.J."/>
            <person name="Huang J.D."/>
            <person name="Mak W."/>
            <person name="Pallen M.J."/>
            <person name="Lok S."/>
            <person name="Yuen K.Y."/>
        </authorList>
    </citation>
    <scope>NUCLEOTIDE SEQUENCE [LARGE SCALE GENOMIC DNA]</scope>
    <source>
        <strain evidence="1 2">HLHK9</strain>
    </source>
</reference>
<dbReference type="NCBIfam" id="TIGR01644">
    <property type="entry name" value="phage_P2_V"/>
    <property type="match status" value="1"/>
</dbReference>
<dbReference type="HOGENOM" id="CLU_088884_3_0_4"/>